<name>A0A8J4CER5_9CHLO</name>
<evidence type="ECO:0000313" key="2">
    <source>
        <dbReference type="EMBL" id="GIM08061.1"/>
    </source>
</evidence>
<dbReference type="Proteomes" id="UP000747110">
    <property type="component" value="Unassembled WGS sequence"/>
</dbReference>
<dbReference type="Proteomes" id="UP000722791">
    <property type="component" value="Unassembled WGS sequence"/>
</dbReference>
<dbReference type="EMBL" id="BNCP01000018">
    <property type="protein sequence ID" value="GIL80369.1"/>
    <property type="molecule type" value="Genomic_DNA"/>
</dbReference>
<evidence type="ECO:0000313" key="1">
    <source>
        <dbReference type="EMBL" id="GIL80369.1"/>
    </source>
</evidence>
<gene>
    <name evidence="1" type="ORF">Vretifemale_9498</name>
    <name evidence="2" type="ORF">Vretimale_12113</name>
</gene>
<evidence type="ECO:0000313" key="3">
    <source>
        <dbReference type="Proteomes" id="UP000747110"/>
    </source>
</evidence>
<accession>A0A8J4CER5</accession>
<dbReference type="EMBL" id="BNCQ01000026">
    <property type="protein sequence ID" value="GIM08061.1"/>
    <property type="molecule type" value="Genomic_DNA"/>
</dbReference>
<proteinExistence type="predicted"/>
<keyword evidence="3" id="KW-1185">Reference proteome</keyword>
<dbReference type="AlphaFoldDB" id="A0A8J4CER5"/>
<organism evidence="1 3">
    <name type="scientific">Volvox reticuliferus</name>
    <dbReference type="NCBI Taxonomy" id="1737510"/>
    <lineage>
        <taxon>Eukaryota</taxon>
        <taxon>Viridiplantae</taxon>
        <taxon>Chlorophyta</taxon>
        <taxon>core chlorophytes</taxon>
        <taxon>Chlorophyceae</taxon>
        <taxon>CS clade</taxon>
        <taxon>Chlamydomonadales</taxon>
        <taxon>Volvocaceae</taxon>
        <taxon>Volvox</taxon>
    </lineage>
</organism>
<reference evidence="1" key="1">
    <citation type="journal article" date="2021" name="Proc. Natl. Acad. Sci. U.S.A.">
        <title>Three genomes in the algal genus Volvox reveal the fate of a haploid sex-determining region after a transition to homothallism.</title>
        <authorList>
            <person name="Yamamoto K."/>
            <person name="Hamaji T."/>
            <person name="Kawai-Toyooka H."/>
            <person name="Matsuzaki R."/>
            <person name="Takahashi F."/>
            <person name="Nishimura Y."/>
            <person name="Kawachi M."/>
            <person name="Noguchi H."/>
            <person name="Minakuchi Y."/>
            <person name="Umen J.G."/>
            <person name="Toyoda A."/>
            <person name="Nozaki H."/>
        </authorList>
    </citation>
    <scope>NUCLEOTIDE SEQUENCE</scope>
    <source>
        <strain evidence="2">NIES-3785</strain>
        <strain evidence="1">NIES-3786</strain>
    </source>
</reference>
<protein>
    <submittedName>
        <fullName evidence="1">Uncharacterized protein</fullName>
    </submittedName>
</protein>
<comment type="caution">
    <text evidence="1">The sequence shown here is derived from an EMBL/GenBank/DDBJ whole genome shotgun (WGS) entry which is preliminary data.</text>
</comment>
<sequence>MHGAAVVSLSYPPKAKARSKDASQLANLDISHEIPQDTTYSSSHCRVLLPRIVISRISKLMDGASKLNKCAHMDSASHECQIKEGYEEGRWRAAWMPPLDYNVGKC</sequence>